<protein>
    <recommendedName>
        <fullName evidence="8">Pirin family protein</fullName>
    </recommendedName>
</protein>
<dbReference type="GO" id="GO:0046872">
    <property type="term" value="F:metal ion binding"/>
    <property type="evidence" value="ECO:0007669"/>
    <property type="project" value="UniProtKB-KW"/>
</dbReference>
<comment type="caution">
    <text evidence="6">The sequence shown here is derived from an EMBL/GenBank/DDBJ whole genome shotgun (WGS) entry which is preliminary data.</text>
</comment>
<keyword evidence="7" id="KW-1185">Reference proteome</keyword>
<dbReference type="AlphaFoldDB" id="A0A327WVE9"/>
<dbReference type="InterPro" id="IPR012093">
    <property type="entry name" value="Pirin"/>
</dbReference>
<dbReference type="SUPFAM" id="SSF51182">
    <property type="entry name" value="RmlC-like cupins"/>
    <property type="match status" value="1"/>
</dbReference>
<sequence length="284" mass="31746">MKTERTIQQLIPAPLQSMGELRVRQPLPSSQLPYHDPFVLLHHSHSFLRDGENLNHAGVGPHPHRGFSPVTFVFKGGVRHRDSRGNDRSVYEGGTQWMNAGLGIMHSERPLSDELEIIQMWVNTPMAHKKDQPSYYPLLKEETPSFVSEDGLVTVNVISGELLGIKGPIPTFTPINSASLYLKAGGKIYLPLPTSHNAFLYLLDGKLRVGEQTEVKPRYMVVPENDGEGITIEALEDTRVLLMSGEPIGEKIIAQGPFVMNNEIEVMEAYRDFRIGKMGILIEE</sequence>
<feature type="binding site" evidence="2">
    <location>
        <position position="64"/>
    </location>
    <ligand>
        <name>Fe cation</name>
        <dbReference type="ChEBI" id="CHEBI:24875"/>
    </ligand>
</feature>
<feature type="domain" description="Pirin C-terminal" evidence="5">
    <location>
        <begin position="180"/>
        <end position="279"/>
    </location>
</feature>
<dbReference type="PANTHER" id="PTHR13903:SF8">
    <property type="entry name" value="PIRIN"/>
    <property type="match status" value="1"/>
</dbReference>
<dbReference type="PIRSF" id="PIRSF006232">
    <property type="entry name" value="Pirin"/>
    <property type="match status" value="1"/>
</dbReference>
<dbReference type="Gene3D" id="2.60.120.10">
    <property type="entry name" value="Jelly Rolls"/>
    <property type="match status" value="2"/>
</dbReference>
<dbReference type="InterPro" id="IPR011051">
    <property type="entry name" value="RmlC_Cupin_sf"/>
</dbReference>
<dbReference type="Proteomes" id="UP000248790">
    <property type="component" value="Unassembled WGS sequence"/>
</dbReference>
<feature type="domain" description="Pirin N-terminal" evidence="4">
    <location>
        <begin position="22"/>
        <end position="122"/>
    </location>
</feature>
<dbReference type="CDD" id="cd02909">
    <property type="entry name" value="cupin_pirin_N"/>
    <property type="match status" value="1"/>
</dbReference>
<organism evidence="6 7">
    <name type="scientific">Larkinella arboricola</name>
    <dbReference type="NCBI Taxonomy" id="643671"/>
    <lineage>
        <taxon>Bacteria</taxon>
        <taxon>Pseudomonadati</taxon>
        <taxon>Bacteroidota</taxon>
        <taxon>Cytophagia</taxon>
        <taxon>Cytophagales</taxon>
        <taxon>Spirosomataceae</taxon>
        <taxon>Larkinella</taxon>
    </lineage>
</organism>
<dbReference type="Pfam" id="PF05726">
    <property type="entry name" value="Pirin_C"/>
    <property type="match status" value="1"/>
</dbReference>
<comment type="cofactor">
    <cofactor evidence="2">
        <name>Fe cation</name>
        <dbReference type="ChEBI" id="CHEBI:24875"/>
    </cofactor>
    <text evidence="2">Binds 1 Fe cation per subunit.</text>
</comment>
<dbReference type="InterPro" id="IPR003829">
    <property type="entry name" value="Pirin_N_dom"/>
</dbReference>
<feature type="binding site" evidence="2">
    <location>
        <position position="106"/>
    </location>
    <ligand>
        <name>Fe cation</name>
        <dbReference type="ChEBI" id="CHEBI:24875"/>
    </ligand>
</feature>
<reference evidence="6 7" key="1">
    <citation type="submission" date="2018-06" db="EMBL/GenBank/DDBJ databases">
        <title>Genomic Encyclopedia of Archaeal and Bacterial Type Strains, Phase II (KMG-II): from individual species to whole genera.</title>
        <authorList>
            <person name="Goeker M."/>
        </authorList>
    </citation>
    <scope>NUCLEOTIDE SEQUENCE [LARGE SCALE GENOMIC DNA]</scope>
    <source>
        <strain evidence="6 7">DSM 21851</strain>
    </source>
</reference>
<evidence type="ECO:0000313" key="6">
    <source>
        <dbReference type="EMBL" id="RAJ95701.1"/>
    </source>
</evidence>
<proteinExistence type="inferred from homology"/>
<dbReference type="CDD" id="cd02247">
    <property type="entry name" value="cupin_pirin_C"/>
    <property type="match status" value="1"/>
</dbReference>
<name>A0A327WVE9_LARAB</name>
<evidence type="ECO:0000313" key="7">
    <source>
        <dbReference type="Proteomes" id="UP000248790"/>
    </source>
</evidence>
<feature type="binding site" evidence="2">
    <location>
        <position position="62"/>
    </location>
    <ligand>
        <name>Fe cation</name>
        <dbReference type="ChEBI" id="CHEBI:24875"/>
    </ligand>
</feature>
<dbReference type="Pfam" id="PF02678">
    <property type="entry name" value="Pirin"/>
    <property type="match status" value="1"/>
</dbReference>
<dbReference type="OrthoDB" id="321327at2"/>
<dbReference type="PANTHER" id="PTHR13903">
    <property type="entry name" value="PIRIN-RELATED"/>
    <property type="match status" value="1"/>
</dbReference>
<evidence type="ECO:0000256" key="3">
    <source>
        <dbReference type="RuleBase" id="RU003457"/>
    </source>
</evidence>
<dbReference type="InterPro" id="IPR014710">
    <property type="entry name" value="RmlC-like_jellyroll"/>
</dbReference>
<dbReference type="InterPro" id="IPR008778">
    <property type="entry name" value="Pirin_C_dom"/>
</dbReference>
<gene>
    <name evidence="6" type="ORF">LX87_03449</name>
</gene>
<evidence type="ECO:0008006" key="8">
    <source>
        <dbReference type="Google" id="ProtNLM"/>
    </source>
</evidence>
<accession>A0A327WVE9</accession>
<keyword evidence="2" id="KW-0479">Metal-binding</keyword>
<dbReference type="EMBL" id="QLMC01000004">
    <property type="protein sequence ID" value="RAJ95701.1"/>
    <property type="molecule type" value="Genomic_DNA"/>
</dbReference>
<evidence type="ECO:0000259" key="4">
    <source>
        <dbReference type="Pfam" id="PF02678"/>
    </source>
</evidence>
<dbReference type="RefSeq" id="WP_111629497.1">
    <property type="nucleotide sequence ID" value="NZ_QLMC01000004.1"/>
</dbReference>
<comment type="similarity">
    <text evidence="1 3">Belongs to the pirin family.</text>
</comment>
<evidence type="ECO:0000256" key="1">
    <source>
        <dbReference type="ARBA" id="ARBA00008416"/>
    </source>
</evidence>
<keyword evidence="2" id="KW-0408">Iron</keyword>
<evidence type="ECO:0000256" key="2">
    <source>
        <dbReference type="PIRSR" id="PIRSR006232-1"/>
    </source>
</evidence>
<feature type="binding site" evidence="2">
    <location>
        <position position="108"/>
    </location>
    <ligand>
        <name>Fe cation</name>
        <dbReference type="ChEBI" id="CHEBI:24875"/>
    </ligand>
</feature>
<evidence type="ECO:0000259" key="5">
    <source>
        <dbReference type="Pfam" id="PF05726"/>
    </source>
</evidence>